<evidence type="ECO:0000313" key="2">
    <source>
        <dbReference type="EMBL" id="ADE76331.1"/>
    </source>
</evidence>
<dbReference type="GO" id="GO:0005524">
    <property type="term" value="F:ATP binding"/>
    <property type="evidence" value="ECO:0007669"/>
    <property type="project" value="InterPro"/>
</dbReference>
<dbReference type="PANTHER" id="PTHR48006">
    <property type="entry name" value="LEUCINE-RICH REPEAT-CONTAINING PROTEIN DDB_G0281931-RELATED"/>
    <property type="match status" value="1"/>
</dbReference>
<dbReference type="Pfam" id="PF00069">
    <property type="entry name" value="Pkinase"/>
    <property type="match status" value="1"/>
</dbReference>
<dbReference type="PANTHER" id="PTHR48006:SF92">
    <property type="entry name" value="LRR RECEPTOR-LIKE SERINE_THREONINE-PROTEIN KINASE GSO1"/>
    <property type="match status" value="1"/>
</dbReference>
<dbReference type="InterPro" id="IPR011009">
    <property type="entry name" value="Kinase-like_dom_sf"/>
</dbReference>
<dbReference type="GO" id="GO:0004672">
    <property type="term" value="F:protein kinase activity"/>
    <property type="evidence" value="ECO:0007669"/>
    <property type="project" value="InterPro"/>
</dbReference>
<sequence length="305" mass="34094">MTAFGRLSFTVEDVLKSMKSTNIIGNGPLSTVYKAEMPGGDAIAVKKLQLNQKLNQNTLEELDALGNVRHRNILRLLGFCYNNENSLIFLYEFMPNGSLAGEYHNKKEFGWATRYQIAEGLAHALCYLHHDCNPATVHGALKPSNVLLDSHMETRLSDFCMAKLPDDAMCSTAYISPEHEPSRDEKSDIYSFGVILLELLTGMSAVDSEGVSIVDFVRGKCTEIRRTEGSLMDILDKNMNKQSAVKENQAMLMLHVALLCTNRRPFDRPSMRDVVSMLSEKTPLRKTVMDFHCTLTQGSTSAFPM</sequence>
<dbReference type="SUPFAM" id="SSF56112">
    <property type="entry name" value="Protein kinase-like (PK-like)"/>
    <property type="match status" value="1"/>
</dbReference>
<feature type="domain" description="Protein kinase" evidence="1">
    <location>
        <begin position="18"/>
        <end position="285"/>
    </location>
</feature>
<accession>D5A9W2</accession>
<dbReference type="PROSITE" id="PS50011">
    <property type="entry name" value="PROTEIN_KINASE_DOM"/>
    <property type="match status" value="1"/>
</dbReference>
<proteinExistence type="evidence at transcript level"/>
<protein>
    <recommendedName>
        <fullName evidence="1">Protein kinase domain-containing protein</fullName>
    </recommendedName>
</protein>
<organism evidence="2">
    <name type="scientific">Picea sitchensis</name>
    <name type="common">Sitka spruce</name>
    <name type="synonym">Pinus sitchensis</name>
    <dbReference type="NCBI Taxonomy" id="3332"/>
    <lineage>
        <taxon>Eukaryota</taxon>
        <taxon>Viridiplantae</taxon>
        <taxon>Streptophyta</taxon>
        <taxon>Embryophyta</taxon>
        <taxon>Tracheophyta</taxon>
        <taxon>Spermatophyta</taxon>
        <taxon>Pinopsida</taxon>
        <taxon>Pinidae</taxon>
        <taxon>Conifers I</taxon>
        <taxon>Pinales</taxon>
        <taxon>Pinaceae</taxon>
        <taxon>Picea</taxon>
    </lineage>
</organism>
<evidence type="ECO:0000259" key="1">
    <source>
        <dbReference type="PROSITE" id="PS50011"/>
    </source>
</evidence>
<dbReference type="EMBL" id="BT122985">
    <property type="protein sequence ID" value="ADE76331.1"/>
    <property type="molecule type" value="mRNA"/>
</dbReference>
<reference evidence="2" key="1">
    <citation type="submission" date="2010-04" db="EMBL/GenBank/DDBJ databases">
        <authorList>
            <person name="Reid K.E."/>
            <person name="Liao N."/>
            <person name="Chan S."/>
            <person name="Docking R."/>
            <person name="Taylor G."/>
            <person name="Moore R."/>
            <person name="Mayo M."/>
            <person name="Munro S."/>
            <person name="King J."/>
            <person name="Yanchuk A."/>
            <person name="Holt R."/>
            <person name="Jones S."/>
            <person name="Marra M."/>
            <person name="Ritland C.E."/>
            <person name="Ritland K."/>
            <person name="Bohlmann J."/>
        </authorList>
    </citation>
    <scope>NUCLEOTIDE SEQUENCE</scope>
    <source>
        <tissue evidence="2">Bud</tissue>
    </source>
</reference>
<dbReference type="AlphaFoldDB" id="D5A9W2"/>
<dbReference type="InterPro" id="IPR000719">
    <property type="entry name" value="Prot_kinase_dom"/>
</dbReference>
<name>D5A9W2_PICSI</name>
<dbReference type="Gene3D" id="1.10.510.10">
    <property type="entry name" value="Transferase(Phosphotransferase) domain 1"/>
    <property type="match status" value="1"/>
</dbReference>
<dbReference type="InterPro" id="IPR051824">
    <property type="entry name" value="LRR_Rcpt-Like_S/T_Kinase"/>
</dbReference>
<dbReference type="Gene3D" id="3.30.200.20">
    <property type="entry name" value="Phosphorylase Kinase, domain 1"/>
    <property type="match status" value="1"/>
</dbReference>